<evidence type="ECO:0000313" key="3">
    <source>
        <dbReference type="Proteomes" id="UP000001880"/>
    </source>
</evidence>
<feature type="transmembrane region" description="Helical" evidence="1">
    <location>
        <begin position="46"/>
        <end position="63"/>
    </location>
</feature>
<feature type="transmembrane region" description="Helical" evidence="1">
    <location>
        <begin position="98"/>
        <end position="115"/>
    </location>
</feature>
<keyword evidence="3" id="KW-1185">Reference proteome</keyword>
<organism evidence="2 3">
    <name type="scientific">Haliangium ochraceum (strain DSM 14365 / JCM 11303 / SMP-2)</name>
    <dbReference type="NCBI Taxonomy" id="502025"/>
    <lineage>
        <taxon>Bacteria</taxon>
        <taxon>Pseudomonadati</taxon>
        <taxon>Myxococcota</taxon>
        <taxon>Polyangia</taxon>
        <taxon>Haliangiales</taxon>
        <taxon>Kofleriaceae</taxon>
        <taxon>Haliangium</taxon>
    </lineage>
</organism>
<accession>D0LGR0</accession>
<dbReference type="OrthoDB" id="9929653at2"/>
<keyword evidence="1" id="KW-1133">Transmembrane helix</keyword>
<evidence type="ECO:0000256" key="1">
    <source>
        <dbReference type="SAM" id="Phobius"/>
    </source>
</evidence>
<proteinExistence type="predicted"/>
<keyword evidence="1" id="KW-0472">Membrane</keyword>
<keyword evidence="1" id="KW-0812">Transmembrane</keyword>
<gene>
    <name evidence="2" type="ordered locus">Hoch_0165</name>
</gene>
<dbReference type="AlphaFoldDB" id="D0LGR0"/>
<dbReference type="HOGENOM" id="CLU_1537970_0_0_7"/>
<sequence length="174" mass="19437">MSTEQTRSPQSDADKHRGFSIYDDFDSFLKVGIREYYDRGWAKRRGNFIALLIASGQTAFALARDSMVEGKGTRKVAIGAAAVVALQVGLRYAVGGPLGLVLTVAAGASMVSYFIRNQKDIVRKVGIYKRVIQDTSKRYEDAQNGWRDGKYDLSERNLMLDGLMKRFLEQIDEA</sequence>
<name>D0LGR0_HALO1</name>
<dbReference type="Proteomes" id="UP000001880">
    <property type="component" value="Chromosome"/>
</dbReference>
<dbReference type="EMBL" id="CP001804">
    <property type="protein sequence ID" value="ACY12806.1"/>
    <property type="molecule type" value="Genomic_DNA"/>
</dbReference>
<dbReference type="KEGG" id="hoh:Hoch_0165"/>
<protein>
    <submittedName>
        <fullName evidence="2">Uncharacterized protein</fullName>
    </submittedName>
</protein>
<reference evidence="2 3" key="1">
    <citation type="journal article" date="2010" name="Stand. Genomic Sci.">
        <title>Complete genome sequence of Haliangium ochraceum type strain (SMP-2).</title>
        <authorList>
            <consortium name="US DOE Joint Genome Institute (JGI-PGF)"/>
            <person name="Ivanova N."/>
            <person name="Daum C."/>
            <person name="Lang E."/>
            <person name="Abt B."/>
            <person name="Kopitz M."/>
            <person name="Saunders E."/>
            <person name="Lapidus A."/>
            <person name="Lucas S."/>
            <person name="Glavina Del Rio T."/>
            <person name="Nolan M."/>
            <person name="Tice H."/>
            <person name="Copeland A."/>
            <person name="Cheng J.F."/>
            <person name="Chen F."/>
            <person name="Bruce D."/>
            <person name="Goodwin L."/>
            <person name="Pitluck S."/>
            <person name="Mavromatis K."/>
            <person name="Pati A."/>
            <person name="Mikhailova N."/>
            <person name="Chen A."/>
            <person name="Palaniappan K."/>
            <person name="Land M."/>
            <person name="Hauser L."/>
            <person name="Chang Y.J."/>
            <person name="Jeffries C.D."/>
            <person name="Detter J.C."/>
            <person name="Brettin T."/>
            <person name="Rohde M."/>
            <person name="Goker M."/>
            <person name="Bristow J."/>
            <person name="Markowitz V."/>
            <person name="Eisen J.A."/>
            <person name="Hugenholtz P."/>
            <person name="Kyrpides N.C."/>
            <person name="Klenk H.P."/>
        </authorList>
    </citation>
    <scope>NUCLEOTIDE SEQUENCE [LARGE SCALE GENOMIC DNA]</scope>
    <source>
        <strain evidence="3">DSM 14365 / CIP 107738 / JCM 11303 / AJ 13395 / SMP-2</strain>
    </source>
</reference>
<evidence type="ECO:0000313" key="2">
    <source>
        <dbReference type="EMBL" id="ACY12806.1"/>
    </source>
</evidence>
<dbReference type="RefSeq" id="WP_012825433.1">
    <property type="nucleotide sequence ID" value="NC_013440.1"/>
</dbReference>